<evidence type="ECO:0000313" key="3">
    <source>
        <dbReference type="Proteomes" id="UP001595629"/>
    </source>
</evidence>
<dbReference type="InterPro" id="IPR010642">
    <property type="entry name" value="Invasion_prot_B"/>
</dbReference>
<feature type="signal peptide" evidence="1">
    <location>
        <begin position="1"/>
        <end position="18"/>
    </location>
</feature>
<evidence type="ECO:0000313" key="2">
    <source>
        <dbReference type="EMBL" id="MFC3612234.1"/>
    </source>
</evidence>
<protein>
    <submittedName>
        <fullName evidence="2">Invasion associated locus B family protein</fullName>
    </submittedName>
</protein>
<dbReference type="RefSeq" id="WP_386733424.1">
    <property type="nucleotide sequence ID" value="NZ_JBHRXI010000001.1"/>
</dbReference>
<gene>
    <name evidence="2" type="ORF">ACFORG_00555</name>
</gene>
<dbReference type="Gene3D" id="2.60.40.1880">
    <property type="entry name" value="Invasion associated locus B (IalB) protein"/>
    <property type="match status" value="1"/>
</dbReference>
<comment type="caution">
    <text evidence="2">The sequence shown here is derived from an EMBL/GenBank/DDBJ whole genome shotgun (WGS) entry which is preliminary data.</text>
</comment>
<organism evidence="2 3">
    <name type="scientific">Lutimaribacter marinistellae</name>
    <dbReference type="NCBI Taxonomy" id="1820329"/>
    <lineage>
        <taxon>Bacteria</taxon>
        <taxon>Pseudomonadati</taxon>
        <taxon>Pseudomonadota</taxon>
        <taxon>Alphaproteobacteria</taxon>
        <taxon>Rhodobacterales</taxon>
        <taxon>Roseobacteraceae</taxon>
        <taxon>Lutimaribacter</taxon>
    </lineage>
</organism>
<accession>A0ABV7TC54</accession>
<evidence type="ECO:0000256" key="1">
    <source>
        <dbReference type="SAM" id="SignalP"/>
    </source>
</evidence>
<dbReference type="Pfam" id="PF06776">
    <property type="entry name" value="IalB"/>
    <property type="match status" value="1"/>
</dbReference>
<keyword evidence="3" id="KW-1185">Reference proteome</keyword>
<proteinExistence type="predicted"/>
<keyword evidence="1" id="KW-0732">Signal</keyword>
<dbReference type="EMBL" id="JBHRXI010000001">
    <property type="protein sequence ID" value="MFC3612234.1"/>
    <property type="molecule type" value="Genomic_DNA"/>
</dbReference>
<sequence length="182" mass="19296">MGSKLACGVAGLCMAAMAAVTVTPNAHAQEAESTNRVAAKTDWSVFVEDDPTECWSVSSPKETVNTRGGRVVAVRRGDILLFVFFRPNAGVDGQVTFTGGYPFAEGSTVNLNIGGTEFELFTEGEWAWPATEADDAKIITALKRGTEAVLTARSSRGTQTKDTFSLLGFTAAFEDAEKRCGG</sequence>
<feature type="chain" id="PRO_5046516466" evidence="1">
    <location>
        <begin position="19"/>
        <end position="182"/>
    </location>
</feature>
<dbReference type="Proteomes" id="UP001595629">
    <property type="component" value="Unassembled WGS sequence"/>
</dbReference>
<name>A0ABV7TC54_9RHOB</name>
<reference evidence="3" key="1">
    <citation type="journal article" date="2019" name="Int. J. Syst. Evol. Microbiol.">
        <title>The Global Catalogue of Microorganisms (GCM) 10K type strain sequencing project: providing services to taxonomists for standard genome sequencing and annotation.</title>
        <authorList>
            <consortium name="The Broad Institute Genomics Platform"/>
            <consortium name="The Broad Institute Genome Sequencing Center for Infectious Disease"/>
            <person name="Wu L."/>
            <person name="Ma J."/>
        </authorList>
    </citation>
    <scope>NUCLEOTIDE SEQUENCE [LARGE SCALE GENOMIC DNA]</scope>
    <source>
        <strain evidence="3">KCTC 42911</strain>
    </source>
</reference>
<dbReference type="InterPro" id="IPR038696">
    <property type="entry name" value="IalB_sf"/>
</dbReference>